<reference evidence="1" key="1">
    <citation type="submission" date="2018-02" db="EMBL/GenBank/DDBJ databases">
        <title>Rhizophora mucronata_Transcriptome.</title>
        <authorList>
            <person name="Meera S.P."/>
            <person name="Sreeshan A."/>
            <person name="Augustine A."/>
        </authorList>
    </citation>
    <scope>NUCLEOTIDE SEQUENCE</scope>
    <source>
        <tissue evidence="1">Leaf</tissue>
    </source>
</reference>
<dbReference type="EMBL" id="GGEC01093671">
    <property type="protein sequence ID" value="MBX74155.1"/>
    <property type="molecule type" value="Transcribed_RNA"/>
</dbReference>
<dbReference type="AlphaFoldDB" id="A0A2P2R4N0"/>
<accession>A0A2P2R4N0</accession>
<protein>
    <submittedName>
        <fullName evidence="1">Uncharacterized protein</fullName>
    </submittedName>
</protein>
<evidence type="ECO:0000313" key="1">
    <source>
        <dbReference type="EMBL" id="MBX74155.1"/>
    </source>
</evidence>
<name>A0A2P2R4N0_RHIMU</name>
<sequence length="54" mass="5991">MPKPVCCRSPNNGQCLTTKLSKTVQSRNKSIYMYPLENVGPVRAPLCSINNQLP</sequence>
<organism evidence="1">
    <name type="scientific">Rhizophora mucronata</name>
    <name type="common">Asiatic mangrove</name>
    <dbReference type="NCBI Taxonomy" id="61149"/>
    <lineage>
        <taxon>Eukaryota</taxon>
        <taxon>Viridiplantae</taxon>
        <taxon>Streptophyta</taxon>
        <taxon>Embryophyta</taxon>
        <taxon>Tracheophyta</taxon>
        <taxon>Spermatophyta</taxon>
        <taxon>Magnoliopsida</taxon>
        <taxon>eudicotyledons</taxon>
        <taxon>Gunneridae</taxon>
        <taxon>Pentapetalae</taxon>
        <taxon>rosids</taxon>
        <taxon>fabids</taxon>
        <taxon>Malpighiales</taxon>
        <taxon>Rhizophoraceae</taxon>
        <taxon>Rhizophora</taxon>
    </lineage>
</organism>
<proteinExistence type="predicted"/>